<dbReference type="PANTHER" id="PTHR46639:SF2">
    <property type="entry name" value="DIENCEPHALON_MESENCEPHALON HOMEOBOX PROTEIN 1"/>
    <property type="match status" value="1"/>
</dbReference>
<keyword evidence="4 6" id="KW-0371">Homeobox</keyword>
<evidence type="ECO:0000256" key="4">
    <source>
        <dbReference type="ARBA" id="ARBA00023155"/>
    </source>
</evidence>
<dbReference type="SMART" id="SM00389">
    <property type="entry name" value="HOX"/>
    <property type="match status" value="1"/>
</dbReference>
<dbReference type="PROSITE" id="PS00027">
    <property type="entry name" value="HOMEOBOX_1"/>
    <property type="match status" value="1"/>
</dbReference>
<sequence>MQPNGGSYSPASLGTMGAMYYLHQHAQQMYPNHPPSVPALTLAERLADFILEARYGTHRKQRRSRTAFTNQQLAALEKTFAKTHYPDVVMRERLAMCTNLPEARIQVWFKNRRAKFRKQQRCKSSCDDNKNVDVESKGETKEGTKPEGATTTTAEAESKGPDDASGGTINPARSHASAVDGGMENYPSSSSTERIQYVEGSTPGETICSHEELAVGGDEDSEKGETDDDNDDDNEENTAADEDKEHTEDSRETRSDVQSINLKIEQVHNKEEESNTEPALDDSTTVSPVRSLSESSEGNWLMDSLRGAALRTGAGPSNGLPHQLMEVACRSGTPHQHPIVGHLQPIPLDLLYLMQRQAGPVGHGGLHSGMFRPPIAVQPGPFLRMDHPSGLLSGFLPSVSLPPNCNWNRMRFLPGMGSPPPQLPPLPPAAATAAAAAAASAASSATDNVQEGTVHCNSSIESLRLRARQHAAAIGYNHIR</sequence>
<name>A0A8B7ZML7_ACAPL</name>
<dbReference type="InterPro" id="IPR052488">
    <property type="entry name" value="DMBX_homeobox"/>
</dbReference>
<dbReference type="PROSITE" id="PS50803">
    <property type="entry name" value="OAR"/>
    <property type="match status" value="1"/>
</dbReference>
<feature type="compositionally biased region" description="Basic and acidic residues" evidence="8">
    <location>
        <begin position="241"/>
        <end position="255"/>
    </location>
</feature>
<dbReference type="RefSeq" id="XP_022106679.1">
    <property type="nucleotide sequence ID" value="XM_022250987.1"/>
</dbReference>
<evidence type="ECO:0000259" key="9">
    <source>
        <dbReference type="PROSITE" id="PS50071"/>
    </source>
</evidence>
<evidence type="ECO:0000313" key="12">
    <source>
        <dbReference type="RefSeq" id="XP_022106679.1"/>
    </source>
</evidence>
<dbReference type="Pfam" id="PF03826">
    <property type="entry name" value="OAR"/>
    <property type="match status" value="1"/>
</dbReference>
<dbReference type="CDD" id="cd00086">
    <property type="entry name" value="homeodomain"/>
    <property type="match status" value="1"/>
</dbReference>
<feature type="DNA-binding region" description="Homeobox" evidence="6">
    <location>
        <begin position="61"/>
        <end position="120"/>
    </location>
</feature>
<reference evidence="12" key="1">
    <citation type="submission" date="2025-08" db="UniProtKB">
        <authorList>
            <consortium name="RefSeq"/>
        </authorList>
    </citation>
    <scope>IDENTIFICATION</scope>
</reference>
<dbReference type="GO" id="GO:0005634">
    <property type="term" value="C:nucleus"/>
    <property type="evidence" value="ECO:0007669"/>
    <property type="project" value="UniProtKB-SubCell"/>
</dbReference>
<dbReference type="SUPFAM" id="SSF46689">
    <property type="entry name" value="Homeodomain-like"/>
    <property type="match status" value="1"/>
</dbReference>
<dbReference type="KEGG" id="aplc:110987863"/>
<dbReference type="OMA" id="STERIQY"/>
<dbReference type="InterPro" id="IPR003654">
    <property type="entry name" value="OAR_dom"/>
</dbReference>
<dbReference type="Proteomes" id="UP000694845">
    <property type="component" value="Unplaced"/>
</dbReference>
<dbReference type="GeneID" id="110987863"/>
<dbReference type="PANTHER" id="PTHR46639">
    <property type="entry name" value="DIENCEPHALON/MESENCEPHALON HOMEOBOX PROTEIN 1"/>
    <property type="match status" value="1"/>
</dbReference>
<evidence type="ECO:0000256" key="8">
    <source>
        <dbReference type="SAM" id="MobiDB-lite"/>
    </source>
</evidence>
<dbReference type="Pfam" id="PF00046">
    <property type="entry name" value="Homeodomain"/>
    <property type="match status" value="1"/>
</dbReference>
<evidence type="ECO:0000256" key="2">
    <source>
        <dbReference type="ARBA" id="ARBA00005733"/>
    </source>
</evidence>
<comment type="subcellular location">
    <subcellularLocation>
        <location evidence="1 6 7">Nucleus</location>
    </subcellularLocation>
</comment>
<keyword evidence="3 6" id="KW-0238">DNA-binding</keyword>
<dbReference type="GO" id="GO:0000981">
    <property type="term" value="F:DNA-binding transcription factor activity, RNA polymerase II-specific"/>
    <property type="evidence" value="ECO:0007669"/>
    <property type="project" value="InterPro"/>
</dbReference>
<evidence type="ECO:0000256" key="7">
    <source>
        <dbReference type="RuleBase" id="RU000682"/>
    </source>
</evidence>
<dbReference type="InterPro" id="IPR009057">
    <property type="entry name" value="Homeodomain-like_sf"/>
</dbReference>
<dbReference type="FunFam" id="1.10.10.60:FF:000551">
    <property type="entry name" value="Predicted protein"/>
    <property type="match status" value="1"/>
</dbReference>
<feature type="region of interest" description="Disordered" evidence="8">
    <location>
        <begin position="213"/>
        <end position="298"/>
    </location>
</feature>
<dbReference type="AlphaFoldDB" id="A0A8B7ZML7"/>
<accession>A0A8B7ZML7</accession>
<evidence type="ECO:0000313" key="11">
    <source>
        <dbReference type="Proteomes" id="UP000694845"/>
    </source>
</evidence>
<dbReference type="InterPro" id="IPR001356">
    <property type="entry name" value="HD"/>
</dbReference>
<evidence type="ECO:0000256" key="1">
    <source>
        <dbReference type="ARBA" id="ARBA00004123"/>
    </source>
</evidence>
<feature type="domain" description="OAR" evidence="10">
    <location>
        <begin position="458"/>
        <end position="471"/>
    </location>
</feature>
<feature type="compositionally biased region" description="Low complexity" evidence="8">
    <location>
        <begin position="146"/>
        <end position="155"/>
    </location>
</feature>
<dbReference type="OrthoDB" id="6159439at2759"/>
<dbReference type="Gene3D" id="1.10.10.60">
    <property type="entry name" value="Homeodomain-like"/>
    <property type="match status" value="1"/>
</dbReference>
<dbReference type="InterPro" id="IPR017970">
    <property type="entry name" value="Homeobox_CS"/>
</dbReference>
<evidence type="ECO:0000256" key="6">
    <source>
        <dbReference type="PROSITE-ProRule" id="PRU00108"/>
    </source>
</evidence>
<evidence type="ECO:0000256" key="5">
    <source>
        <dbReference type="ARBA" id="ARBA00023242"/>
    </source>
</evidence>
<comment type="similarity">
    <text evidence="2">Belongs to the paired homeobox family.</text>
</comment>
<gene>
    <name evidence="12" type="primary">LOC110987863</name>
</gene>
<proteinExistence type="inferred from homology"/>
<feature type="compositionally biased region" description="Acidic residues" evidence="8">
    <location>
        <begin position="217"/>
        <end position="240"/>
    </location>
</feature>
<protein>
    <submittedName>
        <fullName evidence="12">Diencephalon/mesencephalon homeobox protein 1-A-like</fullName>
    </submittedName>
</protein>
<keyword evidence="11" id="KW-1185">Reference proteome</keyword>
<feature type="domain" description="Homeobox" evidence="9">
    <location>
        <begin position="59"/>
        <end position="119"/>
    </location>
</feature>
<dbReference type="PROSITE" id="PS50071">
    <property type="entry name" value="HOMEOBOX_2"/>
    <property type="match status" value="1"/>
</dbReference>
<evidence type="ECO:0000256" key="3">
    <source>
        <dbReference type="ARBA" id="ARBA00023125"/>
    </source>
</evidence>
<feature type="compositionally biased region" description="Basic and acidic residues" evidence="8">
    <location>
        <begin position="124"/>
        <end position="145"/>
    </location>
</feature>
<dbReference type="GO" id="GO:0000977">
    <property type="term" value="F:RNA polymerase II transcription regulatory region sequence-specific DNA binding"/>
    <property type="evidence" value="ECO:0007669"/>
    <property type="project" value="TreeGrafter"/>
</dbReference>
<evidence type="ECO:0000259" key="10">
    <source>
        <dbReference type="PROSITE" id="PS50803"/>
    </source>
</evidence>
<feature type="region of interest" description="Disordered" evidence="8">
    <location>
        <begin position="120"/>
        <end position="196"/>
    </location>
</feature>
<organism evidence="11 12">
    <name type="scientific">Acanthaster planci</name>
    <name type="common">Crown-of-thorns starfish</name>
    <dbReference type="NCBI Taxonomy" id="133434"/>
    <lineage>
        <taxon>Eukaryota</taxon>
        <taxon>Metazoa</taxon>
        <taxon>Echinodermata</taxon>
        <taxon>Eleutherozoa</taxon>
        <taxon>Asterozoa</taxon>
        <taxon>Asteroidea</taxon>
        <taxon>Valvatacea</taxon>
        <taxon>Valvatida</taxon>
        <taxon>Acanthasteridae</taxon>
        <taxon>Acanthaster</taxon>
    </lineage>
</organism>
<feature type="compositionally biased region" description="Polar residues" evidence="8">
    <location>
        <begin position="282"/>
        <end position="298"/>
    </location>
</feature>
<keyword evidence="5 6" id="KW-0539">Nucleus</keyword>